<dbReference type="Proteomes" id="UP001055879">
    <property type="component" value="Linkage Group LG07"/>
</dbReference>
<dbReference type="EMBL" id="CM042053">
    <property type="protein sequence ID" value="KAI3715853.1"/>
    <property type="molecule type" value="Genomic_DNA"/>
</dbReference>
<gene>
    <name evidence="1" type="ORF">L6452_22841</name>
</gene>
<reference evidence="1 2" key="2">
    <citation type="journal article" date="2022" name="Mol. Ecol. Resour.">
        <title>The genomes of chicory, endive, great burdock and yacon provide insights into Asteraceae paleo-polyploidization history and plant inulin production.</title>
        <authorList>
            <person name="Fan W."/>
            <person name="Wang S."/>
            <person name="Wang H."/>
            <person name="Wang A."/>
            <person name="Jiang F."/>
            <person name="Liu H."/>
            <person name="Zhao H."/>
            <person name="Xu D."/>
            <person name="Zhang Y."/>
        </authorList>
    </citation>
    <scope>NUCLEOTIDE SEQUENCE [LARGE SCALE GENOMIC DNA]</scope>
    <source>
        <strain evidence="2">cv. Niubang</strain>
    </source>
</reference>
<sequence>MSPRSSSASYGIRSFATLLVCRYRVSSESIHHQISGGTRLPKFRYGIGSSMHQGLSISSGNSMKRPDSKMEQEHTLKVQPSDPPPPRPNIFSWVKWVLGSILPLLFSFWKQKWDKMLKLEGKVEEVVKEAEEVAEVVEKIAITTEKLSAEVAEKLEKGQLKEVALKVEHISSVAAKDAHMTQDFIHKVGDLKQDLTDLENMVGPVIDKIEHRK</sequence>
<comment type="caution">
    <text evidence="1">The sequence shown here is derived from an EMBL/GenBank/DDBJ whole genome shotgun (WGS) entry which is preliminary data.</text>
</comment>
<keyword evidence="2" id="KW-1185">Reference proteome</keyword>
<proteinExistence type="predicted"/>
<evidence type="ECO:0000313" key="2">
    <source>
        <dbReference type="Proteomes" id="UP001055879"/>
    </source>
</evidence>
<evidence type="ECO:0000313" key="1">
    <source>
        <dbReference type="EMBL" id="KAI3715853.1"/>
    </source>
</evidence>
<accession>A0ACB9B1Q1</accession>
<reference evidence="2" key="1">
    <citation type="journal article" date="2022" name="Mol. Ecol. Resour.">
        <title>The genomes of chicory, endive, great burdock and yacon provide insights into Asteraceae palaeo-polyploidization history and plant inulin production.</title>
        <authorList>
            <person name="Fan W."/>
            <person name="Wang S."/>
            <person name="Wang H."/>
            <person name="Wang A."/>
            <person name="Jiang F."/>
            <person name="Liu H."/>
            <person name="Zhao H."/>
            <person name="Xu D."/>
            <person name="Zhang Y."/>
        </authorList>
    </citation>
    <scope>NUCLEOTIDE SEQUENCE [LARGE SCALE GENOMIC DNA]</scope>
    <source>
        <strain evidence="2">cv. Niubang</strain>
    </source>
</reference>
<organism evidence="1 2">
    <name type="scientific">Arctium lappa</name>
    <name type="common">Greater burdock</name>
    <name type="synonym">Lappa major</name>
    <dbReference type="NCBI Taxonomy" id="4217"/>
    <lineage>
        <taxon>Eukaryota</taxon>
        <taxon>Viridiplantae</taxon>
        <taxon>Streptophyta</taxon>
        <taxon>Embryophyta</taxon>
        <taxon>Tracheophyta</taxon>
        <taxon>Spermatophyta</taxon>
        <taxon>Magnoliopsida</taxon>
        <taxon>eudicotyledons</taxon>
        <taxon>Gunneridae</taxon>
        <taxon>Pentapetalae</taxon>
        <taxon>asterids</taxon>
        <taxon>campanulids</taxon>
        <taxon>Asterales</taxon>
        <taxon>Asteraceae</taxon>
        <taxon>Carduoideae</taxon>
        <taxon>Cardueae</taxon>
        <taxon>Arctiinae</taxon>
        <taxon>Arctium</taxon>
    </lineage>
</organism>
<protein>
    <submittedName>
        <fullName evidence="1">Uncharacterized protein</fullName>
    </submittedName>
</protein>
<name>A0ACB9B1Q1_ARCLA</name>